<evidence type="ECO:0000313" key="2">
    <source>
        <dbReference type="Proteomes" id="UP000641646"/>
    </source>
</evidence>
<sequence>MLSKISWFTEDPELDNKEKLATICNWVSELKEEGLEWGEEQRGTLSRKHFCNGLARNLHFENNTFSFSVSSSGKQYDRHLPVKGLELIENQPGIFTLMVFHYDTSIPYPYFFKYELH</sequence>
<comment type="caution">
    <text evidence="1">The sequence shown here is derived from an EMBL/GenBank/DDBJ whole genome shotgun (WGS) entry which is preliminary data.</text>
</comment>
<name>A0A926VJZ0_9CYAN</name>
<gene>
    <name evidence="1" type="ORF">H6G03_26815</name>
</gene>
<dbReference type="Proteomes" id="UP000641646">
    <property type="component" value="Unassembled WGS sequence"/>
</dbReference>
<accession>A0A926VJZ0</accession>
<evidence type="ECO:0000313" key="1">
    <source>
        <dbReference type="EMBL" id="MBD2184638.1"/>
    </source>
</evidence>
<organism evidence="1 2">
    <name type="scientific">Aerosakkonema funiforme FACHB-1375</name>
    <dbReference type="NCBI Taxonomy" id="2949571"/>
    <lineage>
        <taxon>Bacteria</taxon>
        <taxon>Bacillati</taxon>
        <taxon>Cyanobacteriota</taxon>
        <taxon>Cyanophyceae</taxon>
        <taxon>Oscillatoriophycideae</taxon>
        <taxon>Aerosakkonematales</taxon>
        <taxon>Aerosakkonemataceae</taxon>
        <taxon>Aerosakkonema</taxon>
    </lineage>
</organism>
<protein>
    <submittedName>
        <fullName evidence="1">Uncharacterized protein</fullName>
    </submittedName>
</protein>
<keyword evidence="2" id="KW-1185">Reference proteome</keyword>
<reference evidence="1" key="2">
    <citation type="submission" date="2020-08" db="EMBL/GenBank/DDBJ databases">
        <authorList>
            <person name="Chen M."/>
            <person name="Teng W."/>
            <person name="Zhao L."/>
            <person name="Hu C."/>
            <person name="Zhou Y."/>
            <person name="Han B."/>
            <person name="Song L."/>
            <person name="Shu W."/>
        </authorList>
    </citation>
    <scope>NUCLEOTIDE SEQUENCE</scope>
    <source>
        <strain evidence="1">FACHB-1375</strain>
    </source>
</reference>
<dbReference type="AlphaFoldDB" id="A0A926VJZ0"/>
<dbReference type="EMBL" id="JACJPW010000090">
    <property type="protein sequence ID" value="MBD2184638.1"/>
    <property type="molecule type" value="Genomic_DNA"/>
</dbReference>
<proteinExistence type="predicted"/>
<reference evidence="1" key="1">
    <citation type="journal article" date="2015" name="ISME J.">
        <title>Draft Genome Sequence of Streptomyces incarnatus NRRL8089, which Produces the Nucleoside Antibiotic Sinefungin.</title>
        <authorList>
            <person name="Oshima K."/>
            <person name="Hattori M."/>
            <person name="Shimizu H."/>
            <person name="Fukuda K."/>
            <person name="Nemoto M."/>
            <person name="Inagaki K."/>
            <person name="Tamura T."/>
        </authorList>
    </citation>
    <scope>NUCLEOTIDE SEQUENCE</scope>
    <source>
        <strain evidence="1">FACHB-1375</strain>
    </source>
</reference>
<dbReference type="RefSeq" id="WP_190471438.1">
    <property type="nucleotide sequence ID" value="NZ_JACJPW010000090.1"/>
</dbReference>